<evidence type="ECO:0000256" key="3">
    <source>
        <dbReference type="ARBA" id="ARBA00023125"/>
    </source>
</evidence>
<feature type="domain" description="Phage integrase central" evidence="5">
    <location>
        <begin position="94"/>
        <end position="174"/>
    </location>
</feature>
<comment type="similarity">
    <text evidence="1">Belongs to the 'phage' integrase family.</text>
</comment>
<evidence type="ECO:0000256" key="2">
    <source>
        <dbReference type="ARBA" id="ARBA00022908"/>
    </source>
</evidence>
<dbReference type="InterPro" id="IPR011010">
    <property type="entry name" value="DNA_brk_join_enz"/>
</dbReference>
<keyword evidence="7" id="KW-1185">Reference proteome</keyword>
<reference evidence="6 7" key="1">
    <citation type="submission" date="2018-09" db="EMBL/GenBank/DDBJ databases">
        <authorList>
            <person name="Zhu H."/>
        </authorList>
    </citation>
    <scope>NUCLEOTIDE SEQUENCE [LARGE SCALE GENOMIC DNA]</scope>
    <source>
        <strain evidence="6 7">K2R10-39</strain>
    </source>
</reference>
<dbReference type="AlphaFoldDB" id="A0A418X0H6"/>
<keyword evidence="2" id="KW-0229">DNA integration</keyword>
<evidence type="ECO:0000313" key="6">
    <source>
        <dbReference type="EMBL" id="RJG05997.1"/>
    </source>
</evidence>
<dbReference type="Proteomes" id="UP000285190">
    <property type="component" value="Unassembled WGS sequence"/>
</dbReference>
<gene>
    <name evidence="6" type="ORF">D3870_08185</name>
</gene>
<evidence type="ECO:0000259" key="4">
    <source>
        <dbReference type="Pfam" id="PF13356"/>
    </source>
</evidence>
<proteinExistence type="inferred from homology"/>
<dbReference type="InterPro" id="IPR038488">
    <property type="entry name" value="Integrase_DNA-bd_sf"/>
</dbReference>
<dbReference type="GO" id="GO:0003677">
    <property type="term" value="F:DNA binding"/>
    <property type="evidence" value="ECO:0007669"/>
    <property type="project" value="UniProtKB-KW"/>
</dbReference>
<evidence type="ECO:0000259" key="5">
    <source>
        <dbReference type="Pfam" id="PF22022"/>
    </source>
</evidence>
<dbReference type="InterPro" id="IPR050808">
    <property type="entry name" value="Phage_Integrase"/>
</dbReference>
<dbReference type="InterPro" id="IPR010998">
    <property type="entry name" value="Integrase_recombinase_N"/>
</dbReference>
<dbReference type="Pfam" id="PF13356">
    <property type="entry name" value="Arm-DNA-bind_3"/>
    <property type="match status" value="1"/>
</dbReference>
<dbReference type="RefSeq" id="WP_119738172.1">
    <property type="nucleotide sequence ID" value="NZ_QYUN01000002.1"/>
</dbReference>
<dbReference type="SUPFAM" id="SSF56349">
    <property type="entry name" value="DNA breaking-rejoining enzymes"/>
    <property type="match status" value="1"/>
</dbReference>
<dbReference type="Gene3D" id="1.10.150.130">
    <property type="match status" value="1"/>
</dbReference>
<organism evidence="6 7">
    <name type="scientific">Noviherbaspirillum cavernae</name>
    <dbReference type="NCBI Taxonomy" id="2320862"/>
    <lineage>
        <taxon>Bacteria</taxon>
        <taxon>Pseudomonadati</taxon>
        <taxon>Pseudomonadota</taxon>
        <taxon>Betaproteobacteria</taxon>
        <taxon>Burkholderiales</taxon>
        <taxon>Oxalobacteraceae</taxon>
        <taxon>Noviherbaspirillum</taxon>
    </lineage>
</organism>
<comment type="caution">
    <text evidence="6">The sequence shown here is derived from an EMBL/GenBank/DDBJ whole genome shotgun (WGS) entry which is preliminary data.</text>
</comment>
<dbReference type="InterPro" id="IPR025166">
    <property type="entry name" value="Integrase_DNA_bind_dom"/>
</dbReference>
<dbReference type="GO" id="GO:0015074">
    <property type="term" value="P:DNA integration"/>
    <property type="evidence" value="ECO:0007669"/>
    <property type="project" value="UniProtKB-KW"/>
</dbReference>
<dbReference type="PANTHER" id="PTHR30629:SF2">
    <property type="entry name" value="PROPHAGE INTEGRASE INTS-RELATED"/>
    <property type="match status" value="1"/>
</dbReference>
<dbReference type="Pfam" id="PF22022">
    <property type="entry name" value="Phage_int_M"/>
    <property type="match status" value="1"/>
</dbReference>
<feature type="domain" description="Integrase DNA-binding" evidence="4">
    <location>
        <begin position="4"/>
        <end position="58"/>
    </location>
</feature>
<dbReference type="PANTHER" id="PTHR30629">
    <property type="entry name" value="PROPHAGE INTEGRASE"/>
    <property type="match status" value="1"/>
</dbReference>
<evidence type="ECO:0000313" key="7">
    <source>
        <dbReference type="Proteomes" id="UP000285190"/>
    </source>
</evidence>
<dbReference type="OrthoDB" id="9775880at2"/>
<keyword evidence="3" id="KW-0238">DNA-binding</keyword>
<dbReference type="Gene3D" id="3.30.160.390">
    <property type="entry name" value="Integrase, DNA-binding domain"/>
    <property type="match status" value="1"/>
</dbReference>
<protein>
    <submittedName>
        <fullName evidence="6">DUF4102 domain-containing protein</fullName>
    </submittedName>
</protein>
<sequence length="202" mass="22851">MNTNAKTWLYRYKVGNKANWVDIGPYPRISLSHARASALNMKLMRKQGIDPVQQKAQQEVAKQAAEKAARQEQAKAAARLTVKTLFDQWKRRELGRRKDGGAEVHRSFEKDVFPKIGDVAAEDVTRAMITGILDGAVERGAPIIARNLLGDLRQMFGYGITREILPHDPTSFLKRNNFGKKVERDRVLRAYPGRPSAREIAR</sequence>
<dbReference type="EMBL" id="QYUN01000002">
    <property type="protein sequence ID" value="RJG05997.1"/>
    <property type="molecule type" value="Genomic_DNA"/>
</dbReference>
<evidence type="ECO:0000256" key="1">
    <source>
        <dbReference type="ARBA" id="ARBA00008857"/>
    </source>
</evidence>
<accession>A0A418X0H6</accession>
<dbReference type="InterPro" id="IPR053876">
    <property type="entry name" value="Phage_int_M"/>
</dbReference>
<name>A0A418X0H6_9BURK</name>